<keyword evidence="1" id="KW-0812">Transmembrane</keyword>
<feature type="transmembrane region" description="Helical" evidence="1">
    <location>
        <begin position="25"/>
        <end position="45"/>
    </location>
</feature>
<gene>
    <name evidence="2" type="ORF">METZ01_LOCUS315366</name>
</gene>
<feature type="transmembrane region" description="Helical" evidence="1">
    <location>
        <begin position="149"/>
        <end position="166"/>
    </location>
</feature>
<feature type="transmembrane region" description="Helical" evidence="1">
    <location>
        <begin position="238"/>
        <end position="257"/>
    </location>
</feature>
<organism evidence="2">
    <name type="scientific">marine metagenome</name>
    <dbReference type="NCBI Taxonomy" id="408172"/>
    <lineage>
        <taxon>unclassified sequences</taxon>
        <taxon>metagenomes</taxon>
        <taxon>ecological metagenomes</taxon>
    </lineage>
</organism>
<sequence length="365" mass="38522">AGLLVAAVLVSTVASDHPEISFTGVGVRYSGALTYIAYAVILRSAARCASGRSVRMLVLAFAAANVGVVCYGLVQAFGRDPLQWATSMSFGVDTMSTLGNPNFASAFTAISLPFLVGLALSQEGYLPGRMLSAAAVGPAAVAIGHFMSLQGQFAVMATVIVLLVWLSARRGRALLESAVFVVVFIGVLGVAPLVASRGFMVVVVGATATALLFLALIRREKEWGPPVAAAEKSRTLSSRWLWLLPVTAVPVVGLFLLRGSNRIGQALGERMWFWDVGVRLFLDRPLFGNGLETYGTRFAELRPTEHAMVSPTHLTNTVHSVPLGLLLGGGLVLGAVYVAINGLAAWCGVRAIRRASGDDRIRLAS</sequence>
<name>A0A382NS16_9ZZZZ</name>
<protein>
    <submittedName>
        <fullName evidence="2">Uncharacterized protein</fullName>
    </submittedName>
</protein>
<feature type="transmembrane region" description="Helical" evidence="1">
    <location>
        <begin position="126"/>
        <end position="143"/>
    </location>
</feature>
<feature type="non-terminal residue" evidence="2">
    <location>
        <position position="1"/>
    </location>
</feature>
<feature type="transmembrane region" description="Helical" evidence="1">
    <location>
        <begin position="323"/>
        <end position="346"/>
    </location>
</feature>
<reference evidence="2" key="1">
    <citation type="submission" date="2018-05" db="EMBL/GenBank/DDBJ databases">
        <authorList>
            <person name="Lanie J.A."/>
            <person name="Ng W.-L."/>
            <person name="Kazmierczak K.M."/>
            <person name="Andrzejewski T.M."/>
            <person name="Davidsen T.M."/>
            <person name="Wayne K.J."/>
            <person name="Tettelin H."/>
            <person name="Glass J.I."/>
            <person name="Rusch D."/>
            <person name="Podicherti R."/>
            <person name="Tsui H.-C.T."/>
            <person name="Winkler M.E."/>
        </authorList>
    </citation>
    <scope>NUCLEOTIDE SEQUENCE</scope>
</reference>
<dbReference type="PANTHER" id="PTHR37422">
    <property type="entry name" value="TEICHURONIC ACID BIOSYNTHESIS PROTEIN TUAE"/>
    <property type="match status" value="1"/>
</dbReference>
<evidence type="ECO:0000313" key="2">
    <source>
        <dbReference type="EMBL" id="SVC62512.1"/>
    </source>
</evidence>
<proteinExistence type="predicted"/>
<evidence type="ECO:0000256" key="1">
    <source>
        <dbReference type="SAM" id="Phobius"/>
    </source>
</evidence>
<dbReference type="InterPro" id="IPR051533">
    <property type="entry name" value="WaaL-like"/>
</dbReference>
<accession>A0A382NS16</accession>
<feature type="transmembrane region" description="Helical" evidence="1">
    <location>
        <begin position="199"/>
        <end position="217"/>
    </location>
</feature>
<dbReference type="AlphaFoldDB" id="A0A382NS16"/>
<feature type="transmembrane region" description="Helical" evidence="1">
    <location>
        <begin position="173"/>
        <end position="193"/>
    </location>
</feature>
<dbReference type="EMBL" id="UINC01101590">
    <property type="protein sequence ID" value="SVC62512.1"/>
    <property type="molecule type" value="Genomic_DNA"/>
</dbReference>
<keyword evidence="1" id="KW-1133">Transmembrane helix</keyword>
<feature type="non-terminal residue" evidence="2">
    <location>
        <position position="365"/>
    </location>
</feature>
<dbReference type="PANTHER" id="PTHR37422:SF23">
    <property type="entry name" value="TEICHURONIC ACID BIOSYNTHESIS PROTEIN TUAE"/>
    <property type="match status" value="1"/>
</dbReference>
<feature type="transmembrane region" description="Helical" evidence="1">
    <location>
        <begin position="57"/>
        <end position="78"/>
    </location>
</feature>
<keyword evidence="1" id="KW-0472">Membrane</keyword>
<feature type="transmembrane region" description="Helical" evidence="1">
    <location>
        <begin position="98"/>
        <end position="119"/>
    </location>
</feature>